<feature type="domain" description="C2H2-type" evidence="9">
    <location>
        <begin position="847"/>
        <end position="874"/>
    </location>
</feature>
<evidence type="ECO:0000256" key="5">
    <source>
        <dbReference type="ARBA" id="ARBA00022833"/>
    </source>
</evidence>
<keyword evidence="4 7" id="KW-0863">Zinc-finger</keyword>
<feature type="region of interest" description="Disordered" evidence="8">
    <location>
        <begin position="593"/>
        <end position="612"/>
    </location>
</feature>
<dbReference type="EMBL" id="JRES01000147">
    <property type="protein sequence ID" value="KNC33819.1"/>
    <property type="molecule type" value="Genomic_DNA"/>
</dbReference>
<evidence type="ECO:0000313" key="11">
    <source>
        <dbReference type="Proteomes" id="UP000037069"/>
    </source>
</evidence>
<comment type="caution">
    <text evidence="10">The sequence shown here is derived from an EMBL/GenBank/DDBJ whole genome shotgun (WGS) entry which is preliminary data.</text>
</comment>
<dbReference type="Proteomes" id="UP000037069">
    <property type="component" value="Unassembled WGS sequence"/>
</dbReference>
<evidence type="ECO:0000256" key="7">
    <source>
        <dbReference type="PROSITE-ProRule" id="PRU00042"/>
    </source>
</evidence>
<dbReference type="SMART" id="SM00355">
    <property type="entry name" value="ZnF_C2H2"/>
    <property type="match status" value="10"/>
</dbReference>
<keyword evidence="5" id="KW-0862">Zinc</keyword>
<keyword evidence="6" id="KW-0539">Nucleus</keyword>
<keyword evidence="3" id="KW-0677">Repeat</keyword>
<dbReference type="AlphaFoldDB" id="A0A0L0CQV4"/>
<dbReference type="GO" id="GO:0005634">
    <property type="term" value="C:nucleus"/>
    <property type="evidence" value="ECO:0007669"/>
    <property type="project" value="UniProtKB-SubCell"/>
</dbReference>
<dbReference type="SUPFAM" id="SSF57667">
    <property type="entry name" value="beta-beta-alpha zinc fingers"/>
    <property type="match status" value="4"/>
</dbReference>
<feature type="domain" description="C2H2-type" evidence="9">
    <location>
        <begin position="904"/>
        <end position="931"/>
    </location>
</feature>
<evidence type="ECO:0000256" key="8">
    <source>
        <dbReference type="SAM" id="MobiDB-lite"/>
    </source>
</evidence>
<feature type="domain" description="C2H2-type" evidence="9">
    <location>
        <begin position="876"/>
        <end position="903"/>
    </location>
</feature>
<evidence type="ECO:0000256" key="6">
    <source>
        <dbReference type="ARBA" id="ARBA00023242"/>
    </source>
</evidence>
<sequence>MLAALKIKEEPLDEIEDLQEIFKQEEDVLMKQQINEEADLLPANLPANNFHIVEERDSFITVSAADMKSEDELQFIDSINNADPQKFKGVCSKCLKCFTNRSQFLKHTKRNHCITKQKCPVCPVTFIDAPSLLNHLNLHRDNTFFCSLHCGANFATLPLCEDHELKEHKVVRFSFVLSVFLIFNLAFKLQQATPKIRYKHFCSFCREGFKTELQLHVHWLQQSQGCGKLMQDVVLHSTNVANNYNTTNCKKSKNLTLDTQLSTTNNNTNPVTIIPITKLRLKSLTPAAKPTNTAATIKRPFADKQPQLEDNEIGLKKLKLIDEIKTEVECQEMSFNFQPDIPIKEEPLDEYETDITANLIPEVIIKTEEEEENPKQNPQAANDKPKMQSLIINNIIGPESSGKFIPLENFVSSENTKIEGKPEMKTFTINNLPKANVNGKMINMNNNNLPVLKLINNNNNNINLNNINKTAIKTEGNLRFVKILPKTLATAGAVSKTLTNLNLSNLKSYSTGKLMTLKLANGQNLLHKGDIKPLPTTGLQIIKFLPNTQFLSLKNNNNNNKPLLNTSNKPPIVLKLKTPPTLVVNKSTDTKACSIPTNSHNNSKPNTTTSPTVSIKLNSLEQNTTIDAEDFKKLQAEALIKAEEHRKNLYIPKNRLMIIENIPEKKQLIDSMKQQIAEVQTKTTEQIQGKPAGNFILKSKDSDEPRSLYLPILTTLDVSLVEARYQNPNYCYKWICPYCLKDYEIKTALKVHLNRAHNLNNRDMEKINVQAKPFVCEEQQPIEEDIKPQIKEEIKTKIKIEPILTQDTDSQSFSNSESESLIIDTSSSLSIKPQSLATNIKLPRPRYVCDKCGRTCSSKTMLNDHILANCSREPQYSCKECNKKFYSHGTLQCHMTIHTGELPHKCNYCEKRFRTRGQVKVHHRTHTGERPFFCQVCSQRFTHRETLIAHLSRHIGMKRYKCYGCDKHFSCISALKTHREIRADTCGKVKFNPRAIGPRVRVIRGNVIFEPQPEINPYLKSEDPKSVLSELQNQSATAAQETSS</sequence>
<evidence type="ECO:0000313" key="10">
    <source>
        <dbReference type="EMBL" id="KNC33819.1"/>
    </source>
</evidence>
<reference evidence="10 11" key="1">
    <citation type="journal article" date="2015" name="Nat. Commun.">
        <title>Lucilia cuprina genome unlocks parasitic fly biology to underpin future interventions.</title>
        <authorList>
            <person name="Anstead C.A."/>
            <person name="Korhonen P.K."/>
            <person name="Young N.D."/>
            <person name="Hall R.S."/>
            <person name="Jex A.R."/>
            <person name="Murali S.C."/>
            <person name="Hughes D.S."/>
            <person name="Lee S.F."/>
            <person name="Perry T."/>
            <person name="Stroehlein A.J."/>
            <person name="Ansell B.R."/>
            <person name="Breugelmans B."/>
            <person name="Hofmann A."/>
            <person name="Qu J."/>
            <person name="Dugan S."/>
            <person name="Lee S.L."/>
            <person name="Chao H."/>
            <person name="Dinh H."/>
            <person name="Han Y."/>
            <person name="Doddapaneni H.V."/>
            <person name="Worley K.C."/>
            <person name="Muzny D.M."/>
            <person name="Ioannidis P."/>
            <person name="Waterhouse R.M."/>
            <person name="Zdobnov E.M."/>
            <person name="James P.J."/>
            <person name="Bagnall N.H."/>
            <person name="Kotze A.C."/>
            <person name="Gibbs R.A."/>
            <person name="Richards S."/>
            <person name="Batterham P."/>
            <person name="Gasser R.B."/>
        </authorList>
    </citation>
    <scope>NUCLEOTIDE SEQUENCE [LARGE SCALE GENOMIC DNA]</scope>
    <source>
        <strain evidence="10 11">LS</strain>
        <tissue evidence="10">Full body</tissue>
    </source>
</reference>
<dbReference type="InterPro" id="IPR013087">
    <property type="entry name" value="Znf_C2H2_type"/>
</dbReference>
<dbReference type="GO" id="GO:0008270">
    <property type="term" value="F:zinc ion binding"/>
    <property type="evidence" value="ECO:0007669"/>
    <property type="project" value="UniProtKB-KW"/>
</dbReference>
<dbReference type="Gene3D" id="3.30.160.60">
    <property type="entry name" value="Classic Zinc Finger"/>
    <property type="match status" value="4"/>
</dbReference>
<organism evidence="10 11">
    <name type="scientific">Lucilia cuprina</name>
    <name type="common">Green bottle fly</name>
    <name type="synonym">Australian sheep blowfly</name>
    <dbReference type="NCBI Taxonomy" id="7375"/>
    <lineage>
        <taxon>Eukaryota</taxon>
        <taxon>Metazoa</taxon>
        <taxon>Ecdysozoa</taxon>
        <taxon>Arthropoda</taxon>
        <taxon>Hexapoda</taxon>
        <taxon>Insecta</taxon>
        <taxon>Pterygota</taxon>
        <taxon>Neoptera</taxon>
        <taxon>Endopterygota</taxon>
        <taxon>Diptera</taxon>
        <taxon>Brachycera</taxon>
        <taxon>Muscomorpha</taxon>
        <taxon>Oestroidea</taxon>
        <taxon>Calliphoridae</taxon>
        <taxon>Luciliinae</taxon>
        <taxon>Lucilia</taxon>
    </lineage>
</organism>
<feature type="domain" description="C2H2-type" evidence="9">
    <location>
        <begin position="932"/>
        <end position="959"/>
    </location>
</feature>
<evidence type="ECO:0000256" key="2">
    <source>
        <dbReference type="ARBA" id="ARBA00022723"/>
    </source>
</evidence>
<protein>
    <recommendedName>
        <fullName evidence="9">C2H2-type domain-containing protein</fullName>
    </recommendedName>
</protein>
<comment type="subcellular location">
    <subcellularLocation>
        <location evidence="1">Nucleus</location>
    </subcellularLocation>
</comment>
<evidence type="ECO:0000256" key="1">
    <source>
        <dbReference type="ARBA" id="ARBA00004123"/>
    </source>
</evidence>
<dbReference type="PANTHER" id="PTHR24394:SF29">
    <property type="entry name" value="MYONEURIN"/>
    <property type="match status" value="1"/>
</dbReference>
<keyword evidence="11" id="KW-1185">Reference proteome</keyword>
<keyword evidence="2" id="KW-0479">Metal-binding</keyword>
<name>A0A0L0CQV4_LUCCU</name>
<dbReference type="PROSITE" id="PS00028">
    <property type="entry name" value="ZINC_FINGER_C2H2_1"/>
    <property type="match status" value="7"/>
</dbReference>
<dbReference type="Pfam" id="PF00096">
    <property type="entry name" value="zf-C2H2"/>
    <property type="match status" value="2"/>
</dbReference>
<dbReference type="InterPro" id="IPR036236">
    <property type="entry name" value="Znf_C2H2_sf"/>
</dbReference>
<feature type="domain" description="C2H2-type" evidence="9">
    <location>
        <begin position="89"/>
        <end position="117"/>
    </location>
</feature>
<dbReference type="PANTHER" id="PTHR24394">
    <property type="entry name" value="ZINC FINGER PROTEIN"/>
    <property type="match status" value="1"/>
</dbReference>
<dbReference type="GO" id="GO:0000981">
    <property type="term" value="F:DNA-binding transcription factor activity, RNA polymerase II-specific"/>
    <property type="evidence" value="ECO:0007669"/>
    <property type="project" value="TreeGrafter"/>
</dbReference>
<dbReference type="GO" id="GO:0003677">
    <property type="term" value="F:DNA binding"/>
    <property type="evidence" value="ECO:0007669"/>
    <property type="project" value="UniProtKB-KW"/>
</dbReference>
<feature type="compositionally biased region" description="Low complexity" evidence="8">
    <location>
        <begin position="596"/>
        <end position="612"/>
    </location>
</feature>
<proteinExistence type="predicted"/>
<evidence type="ECO:0000256" key="3">
    <source>
        <dbReference type="ARBA" id="ARBA00022737"/>
    </source>
</evidence>
<evidence type="ECO:0000259" key="9">
    <source>
        <dbReference type="PROSITE" id="PS50157"/>
    </source>
</evidence>
<accession>A0A0L0CQV4</accession>
<evidence type="ECO:0000256" key="4">
    <source>
        <dbReference type="ARBA" id="ARBA00022771"/>
    </source>
</evidence>
<dbReference type="PROSITE" id="PS50157">
    <property type="entry name" value="ZINC_FINGER_C2H2_2"/>
    <property type="match status" value="5"/>
</dbReference>
<dbReference type="FunFam" id="3.30.160.60:FF:000446">
    <property type="entry name" value="Zinc finger protein"/>
    <property type="match status" value="2"/>
</dbReference>
<dbReference type="OrthoDB" id="3437960at2759"/>
<gene>
    <name evidence="10" type="ORF">FF38_10830</name>
</gene>